<dbReference type="InterPro" id="IPR027417">
    <property type="entry name" value="P-loop_NTPase"/>
</dbReference>
<comment type="caution">
    <text evidence="1">The sequence shown here is derived from an EMBL/GenBank/DDBJ whole genome shotgun (WGS) entry which is preliminary data.</text>
</comment>
<dbReference type="Gene3D" id="3.30.420.240">
    <property type="match status" value="1"/>
</dbReference>
<evidence type="ECO:0000313" key="1">
    <source>
        <dbReference type="EMBL" id="GAI98038.1"/>
    </source>
</evidence>
<sequence>MNFTANDEEMYDAILFTLGTTNGKFVCSSTPWSTDHLFYRIFNHPDYSDFAKSHITWKDATEPKGPLKKQILEKIRRQLKGDPWRWHREMEAEWAEDESRYFPQELITKCINGTLTYSSFIDRLSGRFCVGVDLGKKRDHSAVAVVQLLNNGQVRLIHLHRFKLGTPYASVIGYIKALTDRYLTVEAIYVDQTGIGEYVTEDMTTVVSNTRGVVLTS</sequence>
<proteinExistence type="predicted"/>
<name>X1SYP2_9ZZZZ</name>
<reference evidence="1" key="1">
    <citation type="journal article" date="2014" name="Front. Microbiol.">
        <title>High frequency of phylogenetically diverse reductive dehalogenase-homologous genes in deep subseafloor sedimentary metagenomes.</title>
        <authorList>
            <person name="Kawai M."/>
            <person name="Futagami T."/>
            <person name="Toyoda A."/>
            <person name="Takaki Y."/>
            <person name="Nishi S."/>
            <person name="Hori S."/>
            <person name="Arai W."/>
            <person name="Tsubouchi T."/>
            <person name="Morono Y."/>
            <person name="Uchiyama I."/>
            <person name="Ito T."/>
            <person name="Fujiyama A."/>
            <person name="Inagaki F."/>
            <person name="Takami H."/>
        </authorList>
    </citation>
    <scope>NUCLEOTIDE SEQUENCE</scope>
    <source>
        <strain evidence="1">Expedition CK06-06</strain>
    </source>
</reference>
<dbReference type="Gene3D" id="3.40.50.300">
    <property type="entry name" value="P-loop containing nucleotide triphosphate hydrolases"/>
    <property type="match status" value="1"/>
</dbReference>
<dbReference type="EMBL" id="BARW01017032">
    <property type="protein sequence ID" value="GAI98038.1"/>
    <property type="molecule type" value="Genomic_DNA"/>
</dbReference>
<accession>X1SYP2</accession>
<gene>
    <name evidence="1" type="ORF">S12H4_29516</name>
</gene>
<organism evidence="1">
    <name type="scientific">marine sediment metagenome</name>
    <dbReference type="NCBI Taxonomy" id="412755"/>
    <lineage>
        <taxon>unclassified sequences</taxon>
        <taxon>metagenomes</taxon>
        <taxon>ecological metagenomes</taxon>
    </lineage>
</organism>
<protein>
    <recommendedName>
        <fullName evidence="2">Terminase large subunit gp17-like C-terminal domain-containing protein</fullName>
    </recommendedName>
</protein>
<dbReference type="AlphaFoldDB" id="X1SYP2"/>
<evidence type="ECO:0008006" key="2">
    <source>
        <dbReference type="Google" id="ProtNLM"/>
    </source>
</evidence>
<feature type="non-terminal residue" evidence="1">
    <location>
        <position position="217"/>
    </location>
</feature>